<reference evidence="1" key="2">
    <citation type="journal article" date="2015" name="Fish Shellfish Immunol.">
        <title>Early steps in the European eel (Anguilla anguilla)-Vibrio vulnificus interaction in the gills: Role of the RtxA13 toxin.</title>
        <authorList>
            <person name="Callol A."/>
            <person name="Pajuelo D."/>
            <person name="Ebbesson L."/>
            <person name="Teles M."/>
            <person name="MacKenzie S."/>
            <person name="Amaro C."/>
        </authorList>
    </citation>
    <scope>NUCLEOTIDE SEQUENCE</scope>
</reference>
<dbReference type="EMBL" id="GBXM01102425">
    <property type="protein sequence ID" value="JAH06152.1"/>
    <property type="molecule type" value="Transcribed_RNA"/>
</dbReference>
<accession>A0A0E9PPC8</accession>
<name>A0A0E9PPC8_ANGAN</name>
<dbReference type="AlphaFoldDB" id="A0A0E9PPC8"/>
<reference evidence="1" key="1">
    <citation type="submission" date="2014-11" db="EMBL/GenBank/DDBJ databases">
        <authorList>
            <person name="Amaro Gonzalez C."/>
        </authorList>
    </citation>
    <scope>NUCLEOTIDE SEQUENCE</scope>
</reference>
<sequence length="30" mass="3519">MQIQETELLLQKHFTLPSFGIITLNVILMF</sequence>
<evidence type="ECO:0000313" key="1">
    <source>
        <dbReference type="EMBL" id="JAH06152.1"/>
    </source>
</evidence>
<protein>
    <submittedName>
        <fullName evidence="1">Uncharacterized protein</fullName>
    </submittedName>
</protein>
<organism evidence="1">
    <name type="scientific">Anguilla anguilla</name>
    <name type="common">European freshwater eel</name>
    <name type="synonym">Muraena anguilla</name>
    <dbReference type="NCBI Taxonomy" id="7936"/>
    <lineage>
        <taxon>Eukaryota</taxon>
        <taxon>Metazoa</taxon>
        <taxon>Chordata</taxon>
        <taxon>Craniata</taxon>
        <taxon>Vertebrata</taxon>
        <taxon>Euteleostomi</taxon>
        <taxon>Actinopterygii</taxon>
        <taxon>Neopterygii</taxon>
        <taxon>Teleostei</taxon>
        <taxon>Anguilliformes</taxon>
        <taxon>Anguillidae</taxon>
        <taxon>Anguilla</taxon>
    </lineage>
</organism>
<proteinExistence type="predicted"/>